<evidence type="ECO:0008006" key="3">
    <source>
        <dbReference type="Google" id="ProtNLM"/>
    </source>
</evidence>
<dbReference type="PROSITE" id="PS51257">
    <property type="entry name" value="PROKAR_LIPOPROTEIN"/>
    <property type="match status" value="1"/>
</dbReference>
<evidence type="ECO:0000313" key="1">
    <source>
        <dbReference type="EMBL" id="VEI01346.1"/>
    </source>
</evidence>
<gene>
    <name evidence="1" type="ORF">NCTC13489_02695</name>
</gene>
<dbReference type="KEGG" id="cant:NCTC13489_02695"/>
<evidence type="ECO:0000313" key="2">
    <source>
        <dbReference type="Proteomes" id="UP000270036"/>
    </source>
</evidence>
<dbReference type="EMBL" id="LR134441">
    <property type="protein sequence ID" value="VEI01346.1"/>
    <property type="molecule type" value="Genomic_DNA"/>
</dbReference>
<dbReference type="AlphaFoldDB" id="A0A3S4WUI4"/>
<name>A0A3S4WUI4_9FLAO</name>
<dbReference type="STRING" id="266748.HY04_08425"/>
<sequence>MSKIVLLKMKKAFLITSAFTLLSCSKKELKNVNDVSPENKKIESINVERQKLNDSIAIRNQQNVLTDLSGKHQLKFSSDETTGFTGTLTFKNFGRDLYNVAGNAKSGTNILEIKGTVKRVTEKHLNFEGEITQKINGTIYKRTKPTTFFNEGKGNFWRLQNKVNGSGFVDYIDLYY</sequence>
<accession>A0A3S4WUI4</accession>
<protein>
    <recommendedName>
        <fullName evidence="3">Lipoprotein</fullName>
    </recommendedName>
</protein>
<proteinExistence type="predicted"/>
<reference evidence="1 2" key="1">
    <citation type="submission" date="2018-12" db="EMBL/GenBank/DDBJ databases">
        <authorList>
            <consortium name="Pathogen Informatics"/>
        </authorList>
    </citation>
    <scope>NUCLEOTIDE SEQUENCE [LARGE SCALE GENOMIC DNA]</scope>
    <source>
        <strain evidence="1 2">NCTC13489</strain>
    </source>
</reference>
<organism evidence="1 2">
    <name type="scientific">Kaistella antarctica</name>
    <dbReference type="NCBI Taxonomy" id="266748"/>
    <lineage>
        <taxon>Bacteria</taxon>
        <taxon>Pseudomonadati</taxon>
        <taxon>Bacteroidota</taxon>
        <taxon>Flavobacteriia</taxon>
        <taxon>Flavobacteriales</taxon>
        <taxon>Weeksellaceae</taxon>
        <taxon>Chryseobacterium group</taxon>
        <taxon>Kaistella</taxon>
    </lineage>
</organism>
<dbReference type="Proteomes" id="UP000270036">
    <property type="component" value="Chromosome"/>
</dbReference>